<feature type="domain" description="Gamma-glutamylcyclotransferase AIG2-like" evidence="4">
    <location>
        <begin position="4"/>
        <end position="122"/>
    </location>
</feature>
<dbReference type="InterPro" id="IPR013024">
    <property type="entry name" value="GGCT-like"/>
</dbReference>
<reference evidence="5" key="1">
    <citation type="journal article" date="2020" name="mSystems">
        <title>Genome- and Community-Level Interaction Insights into Carbon Utilization and Element Cycling Functions of Hydrothermarchaeota in Hydrothermal Sediment.</title>
        <authorList>
            <person name="Zhou Z."/>
            <person name="Liu Y."/>
            <person name="Xu W."/>
            <person name="Pan J."/>
            <person name="Luo Z.H."/>
            <person name="Li M."/>
        </authorList>
    </citation>
    <scope>NUCLEOTIDE SEQUENCE [LARGE SCALE GENOMIC DNA]</scope>
    <source>
        <strain evidence="5">SpSt-1071</strain>
    </source>
</reference>
<feature type="active site" description="Proton acceptor" evidence="2">
    <location>
        <position position="79"/>
    </location>
</feature>
<comment type="caution">
    <text evidence="5">The sequence shown here is derived from an EMBL/GenBank/DDBJ whole genome shotgun (WGS) entry which is preliminary data.</text>
</comment>
<accession>A0A7C5VG47</accession>
<dbReference type="InterPro" id="IPR036568">
    <property type="entry name" value="GGCT-like_sf"/>
</dbReference>
<organism evidence="5">
    <name type="scientific">Thermus caliditerrae</name>
    <dbReference type="NCBI Taxonomy" id="1330700"/>
    <lineage>
        <taxon>Bacteria</taxon>
        <taxon>Thermotogati</taxon>
        <taxon>Deinococcota</taxon>
        <taxon>Deinococci</taxon>
        <taxon>Thermales</taxon>
        <taxon>Thermaceae</taxon>
        <taxon>Thermus</taxon>
    </lineage>
</organism>
<keyword evidence="5" id="KW-0808">Transferase</keyword>
<dbReference type="SUPFAM" id="SSF110857">
    <property type="entry name" value="Gamma-glutamyl cyclotransferase-like"/>
    <property type="match status" value="1"/>
</dbReference>
<dbReference type="PANTHER" id="PTHR12510:SF4">
    <property type="entry name" value="GAMMA-GLUTAMYLAMINECYCLOTRANSFERASE"/>
    <property type="match status" value="1"/>
</dbReference>
<comment type="similarity">
    <text evidence="1 3">Belongs to the gamma-glutamylcyclotransferase family.</text>
</comment>
<evidence type="ECO:0000313" key="5">
    <source>
        <dbReference type="EMBL" id="HHM68248.1"/>
    </source>
</evidence>
<dbReference type="PANTHER" id="PTHR12510">
    <property type="entry name" value="TROPONIN C-AKIN-1 PROTEIN"/>
    <property type="match status" value="1"/>
</dbReference>
<dbReference type="OrthoDB" id="8538589at2"/>
<dbReference type="GO" id="GO:0061929">
    <property type="term" value="F:gamma-glutamylaminecyclotransferase activity"/>
    <property type="evidence" value="ECO:0007669"/>
    <property type="project" value="InterPro"/>
</dbReference>
<dbReference type="EMBL" id="DRXE01000223">
    <property type="protein sequence ID" value="HHM68248.1"/>
    <property type="molecule type" value="Genomic_DNA"/>
</dbReference>
<evidence type="ECO:0000256" key="1">
    <source>
        <dbReference type="ARBA" id="ARBA00008861"/>
    </source>
</evidence>
<evidence type="ECO:0000259" key="4">
    <source>
        <dbReference type="Pfam" id="PF06094"/>
    </source>
</evidence>
<evidence type="ECO:0000256" key="2">
    <source>
        <dbReference type="PIRSR" id="PIRSR639126-1"/>
    </source>
</evidence>
<dbReference type="Pfam" id="PF06094">
    <property type="entry name" value="GGACT"/>
    <property type="match status" value="1"/>
</dbReference>
<dbReference type="AlphaFoldDB" id="A0A7C5VG47"/>
<dbReference type="GO" id="GO:0005829">
    <property type="term" value="C:cytosol"/>
    <property type="evidence" value="ECO:0007669"/>
    <property type="project" value="TreeGrafter"/>
</dbReference>
<proteinExistence type="inferred from homology"/>
<gene>
    <name evidence="5" type="ORF">ENM28_06025</name>
</gene>
<dbReference type="InterPro" id="IPR009288">
    <property type="entry name" value="AIG2-like_dom"/>
</dbReference>
<dbReference type="Gene3D" id="3.10.490.10">
    <property type="entry name" value="Gamma-glutamyl cyclotransferase-like"/>
    <property type="match status" value="1"/>
</dbReference>
<dbReference type="GO" id="GO:0016740">
    <property type="term" value="F:transferase activity"/>
    <property type="evidence" value="ECO:0007669"/>
    <property type="project" value="UniProtKB-KW"/>
</dbReference>
<name>A0A7C5VG47_9DEIN</name>
<dbReference type="CDD" id="cd06661">
    <property type="entry name" value="GGCT_like"/>
    <property type="match status" value="1"/>
</dbReference>
<sequence>MEAVFAYGTLKRGERNHPLVERWVVKALPGYVEGFRLYHLAEGPSRPYPYPGMVPGEGRVYGEVLFLPPEALPLLDELEEEGVEYRRVRVQVATEEGSLAAWAYLYLGTLEGALPVPGGVWSEAAPGV</sequence>
<dbReference type="InterPro" id="IPR039126">
    <property type="entry name" value="GGACT"/>
</dbReference>
<protein>
    <recommendedName>
        <fullName evidence="3">Gamma-glutamylcyclotransferase family protein</fullName>
    </recommendedName>
</protein>
<evidence type="ECO:0000256" key="3">
    <source>
        <dbReference type="RuleBase" id="RU367036"/>
    </source>
</evidence>
<dbReference type="RefSeq" id="WP_038049296.1">
    <property type="nucleotide sequence ID" value="NZ_JQNC01000003.1"/>
</dbReference>